<organism evidence="1 2">
    <name type="scientific">Devosia nitrariae</name>
    <dbReference type="NCBI Taxonomy" id="2071872"/>
    <lineage>
        <taxon>Bacteria</taxon>
        <taxon>Pseudomonadati</taxon>
        <taxon>Pseudomonadota</taxon>
        <taxon>Alphaproteobacteria</taxon>
        <taxon>Hyphomicrobiales</taxon>
        <taxon>Devosiaceae</taxon>
        <taxon>Devosia</taxon>
    </lineage>
</organism>
<evidence type="ECO:0000313" key="1">
    <source>
        <dbReference type="EMBL" id="GLQ54042.1"/>
    </source>
</evidence>
<gene>
    <name evidence="1" type="ORF">GCM10010862_13010</name>
</gene>
<dbReference type="EMBL" id="BSNS01000007">
    <property type="protein sequence ID" value="GLQ54042.1"/>
    <property type="molecule type" value="Genomic_DNA"/>
</dbReference>
<keyword evidence="2" id="KW-1185">Reference proteome</keyword>
<evidence type="ECO:0000313" key="2">
    <source>
        <dbReference type="Proteomes" id="UP001156691"/>
    </source>
</evidence>
<sequence>MDMGADASVKSLEDFWHPAGTSTQNFDASPDFWTPLTSVANTQPQNEPLAAAGPWDFPEDNHPPSPPLAESWAIDPPLPWYDEHRAENPHLLVFSPPSAESLALRRGRWLAQLLDVPEPSRRRRFAAFFAEVFDLFPSKATFQTLADLALVGVDAEAVQDGCLFKLAFVDDPYLPFHRHGGSQPARAANPQQMLPWRRAVRMAEIAMRNPYDCIEDDWTNAWAALRPGHPAYWSFLDYIELRIRSAFILLPEGAEDQPRPDRIKFRAAFGCSNPQSRTGGLITLDRGLIGVLHQETWTPQIAARR</sequence>
<name>A0ABQ5W230_9HYPH</name>
<dbReference type="Proteomes" id="UP001156691">
    <property type="component" value="Unassembled WGS sequence"/>
</dbReference>
<reference evidence="2" key="1">
    <citation type="journal article" date="2019" name="Int. J. Syst. Evol. Microbiol.">
        <title>The Global Catalogue of Microorganisms (GCM) 10K type strain sequencing project: providing services to taxonomists for standard genome sequencing and annotation.</title>
        <authorList>
            <consortium name="The Broad Institute Genomics Platform"/>
            <consortium name="The Broad Institute Genome Sequencing Center for Infectious Disease"/>
            <person name="Wu L."/>
            <person name="Ma J."/>
        </authorList>
    </citation>
    <scope>NUCLEOTIDE SEQUENCE [LARGE SCALE GENOMIC DNA]</scope>
    <source>
        <strain evidence="2">NBRC 112416</strain>
    </source>
</reference>
<comment type="caution">
    <text evidence="1">The sequence shown here is derived from an EMBL/GenBank/DDBJ whole genome shotgun (WGS) entry which is preliminary data.</text>
</comment>
<proteinExistence type="predicted"/>
<protein>
    <submittedName>
        <fullName evidence="1">Uncharacterized protein</fullName>
    </submittedName>
</protein>
<accession>A0ABQ5W230</accession>